<keyword evidence="2" id="KW-0067">ATP-binding</keyword>
<dbReference type="GO" id="GO:0051301">
    <property type="term" value="P:cell division"/>
    <property type="evidence" value="ECO:0007669"/>
    <property type="project" value="UniProtKB-KW"/>
</dbReference>
<dbReference type="Gene3D" id="3.40.50.300">
    <property type="entry name" value="P-loop containing nucleotide triphosphate hydrolases"/>
    <property type="match status" value="2"/>
</dbReference>
<feature type="domain" description="AAA+ ATPase" evidence="4">
    <location>
        <begin position="398"/>
        <end position="566"/>
    </location>
</feature>
<evidence type="ECO:0000256" key="1">
    <source>
        <dbReference type="ARBA" id="ARBA00022741"/>
    </source>
</evidence>
<dbReference type="InterPro" id="IPR041569">
    <property type="entry name" value="AAA_lid_3"/>
</dbReference>
<protein>
    <submittedName>
        <fullName evidence="5">Cell division cycle protein 48, putative</fullName>
    </submittedName>
</protein>
<comment type="caution">
    <text evidence="5">The sequence shown here is derived from an EMBL/GenBank/DDBJ whole genome shotgun (WGS) entry which is preliminary data.</text>
</comment>
<dbReference type="PANTHER" id="PTHR23077">
    <property type="entry name" value="AAA-FAMILY ATPASE"/>
    <property type="match status" value="1"/>
</dbReference>
<reference evidence="5 6" key="1">
    <citation type="journal article" date="2005" name="Science">
        <title>Genome sequence of Theileria parva, a bovine pathogen that transforms lymphocytes.</title>
        <authorList>
            <person name="Gardner M.J."/>
            <person name="Bishop R."/>
            <person name="Shah T."/>
            <person name="de Villiers E.P."/>
            <person name="Carlton J.M."/>
            <person name="Hall N."/>
            <person name="Ren Q."/>
            <person name="Paulsen I.T."/>
            <person name="Pain A."/>
            <person name="Berriman M."/>
            <person name="Wilson R.J.M."/>
            <person name="Sato S."/>
            <person name="Ralph S.A."/>
            <person name="Mann D.J."/>
            <person name="Xiong Z."/>
            <person name="Shallom S.J."/>
            <person name="Weidman J."/>
            <person name="Jiang L."/>
            <person name="Lynn J."/>
            <person name="Weaver B."/>
            <person name="Shoaibi A."/>
            <person name="Domingo A.R."/>
            <person name="Wasawo D."/>
            <person name="Crabtree J."/>
            <person name="Wortman J.R."/>
            <person name="Haas B."/>
            <person name="Angiuoli S.V."/>
            <person name="Creasy T.H."/>
            <person name="Lu C."/>
            <person name="Suh B."/>
            <person name="Silva J.C."/>
            <person name="Utterback T.R."/>
            <person name="Feldblyum T.V."/>
            <person name="Pertea M."/>
            <person name="Allen J."/>
            <person name="Nierman W.C."/>
            <person name="Taracha E.L.N."/>
            <person name="Salzberg S.L."/>
            <person name="White O.R."/>
            <person name="Fitzhugh H.A."/>
            <person name="Morzaria S."/>
            <person name="Venter J.C."/>
            <person name="Fraser C.M."/>
            <person name="Nene V."/>
        </authorList>
    </citation>
    <scope>NUCLEOTIDE SEQUENCE [LARGE SCALE GENOMIC DNA]</scope>
    <source>
        <strain evidence="5 6">Muguga</strain>
    </source>
</reference>
<name>Q4MZM6_THEPA</name>
<feature type="domain" description="AAA+ ATPase" evidence="4">
    <location>
        <begin position="707"/>
        <end position="846"/>
    </location>
</feature>
<dbReference type="GO" id="GO:0005524">
    <property type="term" value="F:ATP binding"/>
    <property type="evidence" value="ECO:0007669"/>
    <property type="project" value="UniProtKB-KW"/>
</dbReference>
<dbReference type="GO" id="GO:0051228">
    <property type="term" value="P:mitotic spindle disassembly"/>
    <property type="evidence" value="ECO:0007669"/>
    <property type="project" value="TreeGrafter"/>
</dbReference>
<dbReference type="InterPro" id="IPR009010">
    <property type="entry name" value="Asp_de-COase-like_dom_sf"/>
</dbReference>
<dbReference type="FunFam" id="3.40.50.300:FF:000048">
    <property type="entry name" value="Transitional endoplasmic reticulum ATPase"/>
    <property type="match status" value="1"/>
</dbReference>
<dbReference type="GO" id="GO:0016887">
    <property type="term" value="F:ATP hydrolysis activity"/>
    <property type="evidence" value="ECO:0007669"/>
    <property type="project" value="InterPro"/>
</dbReference>
<dbReference type="GO" id="GO:0005634">
    <property type="term" value="C:nucleus"/>
    <property type="evidence" value="ECO:0007669"/>
    <property type="project" value="TreeGrafter"/>
</dbReference>
<proteinExistence type="predicted"/>
<gene>
    <name evidence="5" type="ordered locus">TP03_0490</name>
</gene>
<keyword evidence="5" id="KW-0132">Cell division</keyword>
<dbReference type="GO" id="GO:0034098">
    <property type="term" value="C:VCP-NPL4-UFD1 AAA ATPase complex"/>
    <property type="evidence" value="ECO:0007669"/>
    <property type="project" value="TreeGrafter"/>
</dbReference>
<dbReference type="InterPro" id="IPR027417">
    <property type="entry name" value="P-loop_NTPase"/>
</dbReference>
<dbReference type="VEuPathDB" id="PiroplasmaDB:TpMuguga_03g00490"/>
<dbReference type="Gene3D" id="3.10.330.10">
    <property type="match status" value="1"/>
</dbReference>
<evidence type="ECO:0000313" key="6">
    <source>
        <dbReference type="Proteomes" id="UP000001949"/>
    </source>
</evidence>
<dbReference type="FunFam" id="1.10.8.60:FF:000057">
    <property type="entry name" value="AAA family ATPase, CDC48 subfamily"/>
    <property type="match status" value="1"/>
</dbReference>
<evidence type="ECO:0000256" key="3">
    <source>
        <dbReference type="SAM" id="MobiDB-lite"/>
    </source>
</evidence>
<evidence type="ECO:0000259" key="4">
    <source>
        <dbReference type="SMART" id="SM00382"/>
    </source>
</evidence>
<dbReference type="InterPro" id="IPR003959">
    <property type="entry name" value="ATPase_AAA_core"/>
</dbReference>
<organism evidence="5 6">
    <name type="scientific">Theileria parva</name>
    <name type="common">East coast fever infection agent</name>
    <dbReference type="NCBI Taxonomy" id="5875"/>
    <lineage>
        <taxon>Eukaryota</taxon>
        <taxon>Sar</taxon>
        <taxon>Alveolata</taxon>
        <taxon>Apicomplexa</taxon>
        <taxon>Aconoidasida</taxon>
        <taxon>Piroplasmida</taxon>
        <taxon>Theileriidae</taxon>
        <taxon>Theileria</taxon>
    </lineage>
</organism>
<accession>Q4MZM6</accession>
<dbReference type="InterPro" id="IPR050168">
    <property type="entry name" value="AAA_ATPase_domain"/>
</dbReference>
<dbReference type="InParanoid" id="Q4MZM6"/>
<feature type="region of interest" description="Disordered" evidence="3">
    <location>
        <begin position="40"/>
        <end position="60"/>
    </location>
</feature>
<dbReference type="eggNOG" id="KOG0730">
    <property type="taxonomic scope" value="Eukaryota"/>
</dbReference>
<dbReference type="InterPro" id="IPR003593">
    <property type="entry name" value="AAA+_ATPase"/>
</dbReference>
<dbReference type="GO" id="GO:0030970">
    <property type="term" value="P:retrograde protein transport, ER to cytosol"/>
    <property type="evidence" value="ECO:0007669"/>
    <property type="project" value="TreeGrafter"/>
</dbReference>
<dbReference type="Pfam" id="PF00004">
    <property type="entry name" value="AAA"/>
    <property type="match status" value="2"/>
</dbReference>
<dbReference type="SUPFAM" id="SSF52540">
    <property type="entry name" value="P-loop containing nucleoside triphosphate hydrolases"/>
    <property type="match status" value="2"/>
</dbReference>
<dbReference type="Proteomes" id="UP000001949">
    <property type="component" value="Unassembled WGS sequence"/>
</dbReference>
<dbReference type="SUPFAM" id="SSF50692">
    <property type="entry name" value="ADC-like"/>
    <property type="match status" value="1"/>
</dbReference>
<dbReference type="KEGG" id="tpv:TP03_0490"/>
<evidence type="ECO:0000256" key="2">
    <source>
        <dbReference type="ARBA" id="ARBA00022840"/>
    </source>
</evidence>
<dbReference type="SMART" id="SM00382">
    <property type="entry name" value="AAA"/>
    <property type="match status" value="2"/>
</dbReference>
<dbReference type="GO" id="GO:0097352">
    <property type="term" value="P:autophagosome maturation"/>
    <property type="evidence" value="ECO:0007669"/>
    <property type="project" value="TreeGrafter"/>
</dbReference>
<evidence type="ECO:0000313" key="5">
    <source>
        <dbReference type="EMBL" id="EAN31235.1"/>
    </source>
</evidence>
<keyword evidence="5" id="KW-0131">Cell cycle</keyword>
<keyword evidence="1" id="KW-0547">Nucleotide-binding</keyword>
<dbReference type="PANTHER" id="PTHR23077:SF171">
    <property type="entry name" value="NUCLEAR VALOSIN-CONTAINING PROTEIN-LIKE"/>
    <property type="match status" value="1"/>
</dbReference>
<dbReference type="Gene3D" id="2.40.40.20">
    <property type="match status" value="1"/>
</dbReference>
<dbReference type="InterPro" id="IPR003960">
    <property type="entry name" value="ATPase_AAA_CS"/>
</dbReference>
<dbReference type="OMA" id="IETVQYP"/>
<dbReference type="GO" id="GO:0005829">
    <property type="term" value="C:cytosol"/>
    <property type="evidence" value="ECO:0007669"/>
    <property type="project" value="TreeGrafter"/>
</dbReference>
<dbReference type="PROSITE" id="PS00674">
    <property type="entry name" value="AAA"/>
    <property type="match status" value="2"/>
</dbReference>
<dbReference type="Gene3D" id="1.10.8.60">
    <property type="match status" value="2"/>
</dbReference>
<dbReference type="FunFam" id="3.40.50.300:FF:001985">
    <property type="entry name" value="Chromosome 9, whole genome shotgun sequence"/>
    <property type="match status" value="1"/>
</dbReference>
<dbReference type="EMBL" id="AAGK01000005">
    <property type="protein sequence ID" value="EAN31235.1"/>
    <property type="molecule type" value="Genomic_DNA"/>
</dbReference>
<dbReference type="AlphaFoldDB" id="Q4MZM6"/>
<dbReference type="STRING" id="5875.Q4MZM6"/>
<keyword evidence="6" id="KW-1185">Reference proteome</keyword>
<sequence>MLIGFIVYLICIITSNLSIYALISSQNDFKHSKFHTNRNSITNSNTNSNSSNSNSITNSNGRNKLFRGRLALIPFESGYFNFFKKDKSNDFNVFNWASDNSPTEEENSPGLVTNLEDSLKPKTVEDLQDVSVYQKILEGSSCKLFLLNDTFGGNSNVNVRIGKAQANKLSVMPGDLLKVKGRRRKVTVCGVDVTESITKNEVSFHEDLRRNLRLRLGDVVFMEKINTVPEAKFVHILPFKDTIEPLIKQLNTQNTDEVRKVVKNVLYEYFSGEVSGGSGRPVRVGDHFTLCVKVTGPGTVKLSDDSDYLKLEFKILKIKAFSKQYADVLVDSDVGLIVGESVIDSSGNYLTRENHDDSYGEVGYDDIGGMNKQLSKIRELIELPLLHPELFKTVGINPPKGVILHGPPGSGKTLVARAIANETGAKCYVINGPEIMSKMVGESEEKLRKTFENARKNAPSIIFIDEIDSIAGKRDKTSGELERRLVSQLLTLMDGINQSDNKVIYYLCIYGRYPSWVIRPTLHLLHNIKFPIGLIVLAATNRINSIDNALRRFGRFDREIEMVSCDEKERYEILKVKTKNMRLADDVDLHRIAKECHGFVGADIAQLCFEAAMSCIKENINSPAIHQYYYAEEIPQDILSRMLVRNKHFMEALSVCNPSNLRERIVEIPETTWNDIGGLESVKNELIETIQYPLQFPEKFVKYGQSCNKGVLFYGPPGCGKTLLAKAIAHECNANFISIKGPELLTMWFGESEANVRELFDKARASAPCILFFDEIDSIAKTRSSNTSTGSEAADRVINQILTEIDGINVKKPIFIIAATNRPDIIDPAILRPGRLGKLIYIPLPDLKSRENIFKASLKNSPLAPDVNISKMAQQLDGYSGADIAEICHRAAREAIRESIEEEIKRKRPLEKGEKDPVPFITNKHFQVALRNSRKSVEQSDIQLYESFKNKHIT</sequence>
<dbReference type="GO" id="GO:0031593">
    <property type="term" value="F:polyubiquitin modification-dependent protein binding"/>
    <property type="evidence" value="ECO:0007669"/>
    <property type="project" value="TreeGrafter"/>
</dbReference>
<dbReference type="Pfam" id="PF17862">
    <property type="entry name" value="AAA_lid_3"/>
    <property type="match status" value="2"/>
</dbReference>